<proteinExistence type="predicted"/>
<evidence type="ECO:0000313" key="2">
    <source>
        <dbReference type="Proteomes" id="UP000789366"/>
    </source>
</evidence>
<reference evidence="1" key="1">
    <citation type="submission" date="2021-06" db="EMBL/GenBank/DDBJ databases">
        <authorList>
            <person name="Kallberg Y."/>
            <person name="Tangrot J."/>
            <person name="Rosling A."/>
        </authorList>
    </citation>
    <scope>NUCLEOTIDE SEQUENCE</scope>
    <source>
        <strain evidence="1">28 12/20/2015</strain>
    </source>
</reference>
<name>A0ACA9PB73_9GLOM</name>
<accession>A0ACA9PB73</accession>
<sequence length="45" mass="4883">ACNKPTNQNDTPTNQNDTPTHDLQAITSAKNSIINTHLKPLPTLT</sequence>
<protein>
    <submittedName>
        <fullName evidence="1">13954_t:CDS:1</fullName>
    </submittedName>
</protein>
<keyword evidence="2" id="KW-1185">Reference proteome</keyword>
<dbReference type="Proteomes" id="UP000789366">
    <property type="component" value="Unassembled WGS sequence"/>
</dbReference>
<organism evidence="1 2">
    <name type="scientific">Cetraspora pellucida</name>
    <dbReference type="NCBI Taxonomy" id="1433469"/>
    <lineage>
        <taxon>Eukaryota</taxon>
        <taxon>Fungi</taxon>
        <taxon>Fungi incertae sedis</taxon>
        <taxon>Mucoromycota</taxon>
        <taxon>Glomeromycotina</taxon>
        <taxon>Glomeromycetes</taxon>
        <taxon>Diversisporales</taxon>
        <taxon>Gigasporaceae</taxon>
        <taxon>Cetraspora</taxon>
    </lineage>
</organism>
<gene>
    <name evidence="1" type="ORF">SPELUC_LOCUS10929</name>
</gene>
<comment type="caution">
    <text evidence="1">The sequence shown here is derived from an EMBL/GenBank/DDBJ whole genome shotgun (WGS) entry which is preliminary data.</text>
</comment>
<evidence type="ECO:0000313" key="1">
    <source>
        <dbReference type="EMBL" id="CAG8694326.1"/>
    </source>
</evidence>
<feature type="non-terminal residue" evidence="1">
    <location>
        <position position="1"/>
    </location>
</feature>
<dbReference type="EMBL" id="CAJVPW010021657">
    <property type="protein sequence ID" value="CAG8694326.1"/>
    <property type="molecule type" value="Genomic_DNA"/>
</dbReference>